<dbReference type="OrthoDB" id="9797953at2"/>
<feature type="transmembrane region" description="Helical" evidence="6">
    <location>
        <begin position="359"/>
        <end position="383"/>
    </location>
</feature>
<feature type="transmembrane region" description="Helical" evidence="6">
    <location>
        <begin position="330"/>
        <end position="353"/>
    </location>
</feature>
<keyword evidence="4 6" id="KW-1133">Transmembrane helix</keyword>
<gene>
    <name evidence="8" type="ORF">D0466_17625</name>
</gene>
<dbReference type="InterPro" id="IPR020846">
    <property type="entry name" value="MFS_dom"/>
</dbReference>
<dbReference type="Proteomes" id="UP000262939">
    <property type="component" value="Unassembled WGS sequence"/>
</dbReference>
<evidence type="ECO:0000256" key="6">
    <source>
        <dbReference type="SAM" id="Phobius"/>
    </source>
</evidence>
<keyword evidence="2" id="KW-0813">Transport</keyword>
<accession>A0A372L8E4</accession>
<feature type="transmembrane region" description="Helical" evidence="6">
    <location>
        <begin position="47"/>
        <end position="67"/>
    </location>
</feature>
<feature type="transmembrane region" description="Helical" evidence="6">
    <location>
        <begin position="207"/>
        <end position="229"/>
    </location>
</feature>
<keyword evidence="9" id="KW-1185">Reference proteome</keyword>
<evidence type="ECO:0000256" key="1">
    <source>
        <dbReference type="ARBA" id="ARBA00004651"/>
    </source>
</evidence>
<protein>
    <submittedName>
        <fullName evidence="8">YbfB/YjiJ family MFS transporter</fullName>
    </submittedName>
</protein>
<evidence type="ECO:0000256" key="3">
    <source>
        <dbReference type="ARBA" id="ARBA00022692"/>
    </source>
</evidence>
<evidence type="ECO:0000259" key="7">
    <source>
        <dbReference type="PROSITE" id="PS50850"/>
    </source>
</evidence>
<feature type="domain" description="Major facilitator superfamily (MFS) profile" evidence="7">
    <location>
        <begin position="7"/>
        <end position="385"/>
    </location>
</feature>
<feature type="transmembrane region" description="Helical" evidence="6">
    <location>
        <begin position="241"/>
        <end position="262"/>
    </location>
</feature>
<feature type="transmembrane region" description="Helical" evidence="6">
    <location>
        <begin position="297"/>
        <end position="318"/>
    </location>
</feature>
<dbReference type="Pfam" id="PF06779">
    <property type="entry name" value="MFS_4"/>
    <property type="match status" value="1"/>
</dbReference>
<proteinExistence type="predicted"/>
<dbReference type="EMBL" id="QVTD01000013">
    <property type="protein sequence ID" value="RFU61620.1"/>
    <property type="molecule type" value="Genomic_DNA"/>
</dbReference>
<dbReference type="GO" id="GO:0022857">
    <property type="term" value="F:transmembrane transporter activity"/>
    <property type="evidence" value="ECO:0007669"/>
    <property type="project" value="InterPro"/>
</dbReference>
<comment type="caution">
    <text evidence="8">The sequence shown here is derived from an EMBL/GenBank/DDBJ whole genome shotgun (WGS) entry which is preliminary data.</text>
</comment>
<evidence type="ECO:0000256" key="5">
    <source>
        <dbReference type="ARBA" id="ARBA00023136"/>
    </source>
</evidence>
<feature type="transmembrane region" description="Helical" evidence="6">
    <location>
        <begin position="99"/>
        <end position="120"/>
    </location>
</feature>
<dbReference type="Gene3D" id="1.20.1250.20">
    <property type="entry name" value="MFS general substrate transporter like domains"/>
    <property type="match status" value="2"/>
</dbReference>
<reference evidence="8 9" key="1">
    <citation type="submission" date="2018-08" db="EMBL/GenBank/DDBJ databases">
        <title>Bacillus chawlae sp. nov., Bacillus glennii sp. nov., and Bacillus saganii sp. nov. Isolated from the Vehicle Assembly Building at Kennedy Space Center where the Viking Spacecraft were Assembled.</title>
        <authorList>
            <person name="Seuylemezian A."/>
            <person name="Vaishampayan P."/>
        </authorList>
    </citation>
    <scope>NUCLEOTIDE SEQUENCE [LARGE SCALE GENOMIC DNA]</scope>
    <source>
        <strain evidence="8 9">V44-8</strain>
    </source>
</reference>
<feature type="transmembrane region" description="Helical" evidence="6">
    <location>
        <begin position="132"/>
        <end position="152"/>
    </location>
</feature>
<dbReference type="CDD" id="cd06180">
    <property type="entry name" value="MFS_YjiJ"/>
    <property type="match status" value="1"/>
</dbReference>
<evidence type="ECO:0000256" key="2">
    <source>
        <dbReference type="ARBA" id="ARBA00022448"/>
    </source>
</evidence>
<evidence type="ECO:0000256" key="4">
    <source>
        <dbReference type="ARBA" id="ARBA00022989"/>
    </source>
</evidence>
<feature type="transmembrane region" description="Helical" evidence="6">
    <location>
        <begin position="274"/>
        <end position="291"/>
    </location>
</feature>
<organism evidence="8 9">
    <name type="scientific">Peribacillus glennii</name>
    <dbReference type="NCBI Taxonomy" id="2303991"/>
    <lineage>
        <taxon>Bacteria</taxon>
        <taxon>Bacillati</taxon>
        <taxon>Bacillota</taxon>
        <taxon>Bacilli</taxon>
        <taxon>Bacillales</taxon>
        <taxon>Bacillaceae</taxon>
        <taxon>Peribacillus</taxon>
    </lineage>
</organism>
<dbReference type="RefSeq" id="WP_117323865.1">
    <property type="nucleotide sequence ID" value="NZ_QVTD01000013.1"/>
</dbReference>
<name>A0A372L8E4_9BACI</name>
<dbReference type="InterPro" id="IPR036259">
    <property type="entry name" value="MFS_trans_sf"/>
</dbReference>
<evidence type="ECO:0000313" key="8">
    <source>
        <dbReference type="EMBL" id="RFU61620.1"/>
    </source>
</evidence>
<feature type="transmembrane region" description="Helical" evidence="6">
    <location>
        <begin position="7"/>
        <end position="27"/>
    </location>
</feature>
<dbReference type="PANTHER" id="PTHR23537">
    <property type="match status" value="1"/>
</dbReference>
<keyword evidence="5 6" id="KW-0472">Membrane</keyword>
<evidence type="ECO:0000313" key="9">
    <source>
        <dbReference type="Proteomes" id="UP000262939"/>
    </source>
</evidence>
<keyword evidence="3 6" id="KW-0812">Transmembrane</keyword>
<dbReference type="AlphaFoldDB" id="A0A372L8E4"/>
<dbReference type="PROSITE" id="PS50850">
    <property type="entry name" value="MFS"/>
    <property type="match status" value="1"/>
</dbReference>
<comment type="subcellular location">
    <subcellularLocation>
        <location evidence="1">Cell membrane</location>
        <topology evidence="1">Multi-pass membrane protein</topology>
    </subcellularLocation>
</comment>
<dbReference type="InterPro" id="IPR010645">
    <property type="entry name" value="MFS_4"/>
</dbReference>
<feature type="transmembrane region" description="Helical" evidence="6">
    <location>
        <begin position="164"/>
        <end position="186"/>
    </location>
</feature>
<sequence length="398" mass="42410">MKRKTSFLLAGGICALIVAMGIGRFAYTPILPLMKFSAGLSEDKTGYLASANYAGYLLGAAMSGLVKGHGKLRIFLNGSLIACILTLAGMGIADYYGTWLFLRFIAGAASGLIFVLSSSIVLDELARKGRSILSGIFYSGVGMGIFISGIIVPVSNHFVPWQGIWLVLSILSISLSVVVFISFNAAQLNEDENHAQQNTKMTTTHPILIWLIIAYGLEGLGYIVSGTFLVDMVRGIEGTGAISSLTWIIAGLAAIPSTYLWMALVNRLDYIKSLCTALIIQAVGIALPVMFQNPFGAILGAFLFGATFMGITAMATSYARMLQPSGSNRIIAILTVVYGLGQIIGPAGAGLLVHKSGNYSIAFVLASGILLLAVFLLAAGTLFTKKRERKMNYAIRKY</sequence>
<dbReference type="GO" id="GO:0005886">
    <property type="term" value="C:plasma membrane"/>
    <property type="evidence" value="ECO:0007669"/>
    <property type="project" value="UniProtKB-SubCell"/>
</dbReference>
<feature type="transmembrane region" description="Helical" evidence="6">
    <location>
        <begin position="74"/>
        <end position="93"/>
    </location>
</feature>
<dbReference type="SUPFAM" id="SSF103473">
    <property type="entry name" value="MFS general substrate transporter"/>
    <property type="match status" value="1"/>
</dbReference>
<dbReference type="PANTHER" id="PTHR23537:SF1">
    <property type="entry name" value="SUGAR TRANSPORTER"/>
    <property type="match status" value="1"/>
</dbReference>